<proteinExistence type="predicted"/>
<reference evidence="1 2" key="1">
    <citation type="journal article" date="2016" name="Nat. Commun.">
        <title>Thousands of microbial genomes shed light on interconnected biogeochemical processes in an aquifer system.</title>
        <authorList>
            <person name="Anantharaman K."/>
            <person name="Brown C.T."/>
            <person name="Hug L.A."/>
            <person name="Sharon I."/>
            <person name="Castelle C.J."/>
            <person name="Probst A.J."/>
            <person name="Thomas B.C."/>
            <person name="Singh A."/>
            <person name="Wilkins M.J."/>
            <person name="Karaoz U."/>
            <person name="Brodie E.L."/>
            <person name="Williams K.H."/>
            <person name="Hubbard S.S."/>
            <person name="Banfield J.F."/>
        </authorList>
    </citation>
    <scope>NUCLEOTIDE SEQUENCE [LARGE SCALE GENOMIC DNA]</scope>
</reference>
<organism evidence="1 2">
    <name type="scientific">Candidatus Liptonbacteria bacterium RIFCSPLOWO2_01_FULL_52_25</name>
    <dbReference type="NCBI Taxonomy" id="1798650"/>
    <lineage>
        <taxon>Bacteria</taxon>
        <taxon>Candidatus Liptoniibacteriota</taxon>
    </lineage>
</organism>
<dbReference type="STRING" id="1798650.A2945_04670"/>
<comment type="caution">
    <text evidence="1">The sequence shown here is derived from an EMBL/GenBank/DDBJ whole genome shotgun (WGS) entry which is preliminary data.</text>
</comment>
<accession>A0A1G2CDD4</accession>
<evidence type="ECO:0000313" key="1">
    <source>
        <dbReference type="EMBL" id="OGY99236.1"/>
    </source>
</evidence>
<gene>
    <name evidence="1" type="ORF">A2945_04670</name>
</gene>
<dbReference type="Proteomes" id="UP000178880">
    <property type="component" value="Unassembled WGS sequence"/>
</dbReference>
<protein>
    <submittedName>
        <fullName evidence="1">Uncharacterized protein</fullName>
    </submittedName>
</protein>
<sequence length="80" mass="8513">MGSAGCSRTNADFTRINADNKNPRACAGVINTLVAVEGFRLVFKTYCLGGYELYDVLSCEAGVANAADGQFLFSIGPRQD</sequence>
<evidence type="ECO:0000313" key="2">
    <source>
        <dbReference type="Proteomes" id="UP000178880"/>
    </source>
</evidence>
<name>A0A1G2CDD4_9BACT</name>
<dbReference type="AlphaFoldDB" id="A0A1G2CDD4"/>
<dbReference type="EMBL" id="MHLA01000017">
    <property type="protein sequence ID" value="OGY99236.1"/>
    <property type="molecule type" value="Genomic_DNA"/>
</dbReference>